<sequence length="570" mass="63344">MNEDNPPRRDCYMKRSRSASPLAEEGRAQTSQDLPPSTITSGTTEQNTDQSSYLRLAKVRSTIASEQPDLKFVKAMLADAKEDFEVIRHVSGIGGNTASASDNLQSVPDAIHMFSRILGPLKVFNTVANGLADAHPYAKVALSIFTCASNMLLDQANIDGAVRGILTKVSDVYAFIMEEEELAKIESKLAIYGKIAKQTLECADFIVHYSETKSAWRRLGKRICDETCTTIQSYSNVLDTLMQQFRDRAAHDTVVSIHHMGEDLDFIGMEYEAGAGLNTSKCCLPSTRDDILSEIKLWICSTGQDVQHVLWLSGTAGKGKSAIAHTIANWFNEQGGLGACFCFDYTRGADRRHEKIFTTIARDLADCDPTMRRALARVVHDLRHTTDIATQWQEFIIGPISMTPQDIAPPVLIIIDALDESGDTHSREQILRLLAGKLNTSPSQPAELPANLRFLVTSRPLEDIHNTLHTALHVRHVSLDDTSSASIEHDIQVYISDRLKGLRDIFNDAHFKTLALKSDGLFEWAHLTCEYIKDSDTVQSNPMDRFEAVIARTSAKGTRVLDDMYRRILA</sequence>
<dbReference type="PANTHER" id="PTHR10039:SF17">
    <property type="entry name" value="FUNGAL STAND N-TERMINAL GOODBYE DOMAIN-CONTAINING PROTEIN-RELATED"/>
    <property type="match status" value="1"/>
</dbReference>
<dbReference type="PANTHER" id="PTHR10039">
    <property type="entry name" value="AMELOGENIN"/>
    <property type="match status" value="1"/>
</dbReference>
<proteinExistence type="predicted"/>
<evidence type="ECO:0000256" key="1">
    <source>
        <dbReference type="ARBA" id="ARBA00022737"/>
    </source>
</evidence>
<dbReference type="PROSITE" id="PS50837">
    <property type="entry name" value="NACHT"/>
    <property type="match status" value="1"/>
</dbReference>
<dbReference type="AlphaFoldDB" id="A0A0C9ZVW2"/>
<reference evidence="4 5" key="1">
    <citation type="submission" date="2014-04" db="EMBL/GenBank/DDBJ databases">
        <authorList>
            <consortium name="DOE Joint Genome Institute"/>
            <person name="Kuo A."/>
            <person name="Ruytinx J."/>
            <person name="Rineau F."/>
            <person name="Colpaert J."/>
            <person name="Kohler A."/>
            <person name="Nagy L.G."/>
            <person name="Floudas D."/>
            <person name="Copeland A."/>
            <person name="Barry K.W."/>
            <person name="Cichocki N."/>
            <person name="Veneault-Fourrey C."/>
            <person name="LaButti K."/>
            <person name="Lindquist E.A."/>
            <person name="Lipzen A."/>
            <person name="Lundell T."/>
            <person name="Morin E."/>
            <person name="Murat C."/>
            <person name="Sun H."/>
            <person name="Tunlid A."/>
            <person name="Henrissat B."/>
            <person name="Grigoriev I.V."/>
            <person name="Hibbett D.S."/>
            <person name="Martin F."/>
            <person name="Nordberg H.P."/>
            <person name="Cantor M.N."/>
            <person name="Hua S.X."/>
        </authorList>
    </citation>
    <scope>NUCLEOTIDE SEQUENCE [LARGE SCALE GENOMIC DNA]</scope>
    <source>
        <strain evidence="4 5">UH-Slu-Lm8-n1</strain>
    </source>
</reference>
<dbReference type="OrthoDB" id="3267051at2759"/>
<gene>
    <name evidence="4" type="ORF">CY34DRAFT_701190</name>
</gene>
<dbReference type="EMBL" id="KN835929">
    <property type="protein sequence ID" value="KIK33501.1"/>
    <property type="molecule type" value="Genomic_DNA"/>
</dbReference>
<name>A0A0C9ZVW2_9AGAM</name>
<evidence type="ECO:0000313" key="4">
    <source>
        <dbReference type="EMBL" id="KIK33501.1"/>
    </source>
</evidence>
<protein>
    <recommendedName>
        <fullName evidence="3">NACHT domain-containing protein</fullName>
    </recommendedName>
</protein>
<evidence type="ECO:0000259" key="3">
    <source>
        <dbReference type="PROSITE" id="PS50837"/>
    </source>
</evidence>
<feature type="region of interest" description="Disordered" evidence="2">
    <location>
        <begin position="1"/>
        <end position="51"/>
    </location>
</feature>
<evidence type="ECO:0000256" key="2">
    <source>
        <dbReference type="SAM" id="MobiDB-lite"/>
    </source>
</evidence>
<reference evidence="5" key="2">
    <citation type="submission" date="2015-01" db="EMBL/GenBank/DDBJ databases">
        <title>Evolutionary Origins and Diversification of the Mycorrhizal Mutualists.</title>
        <authorList>
            <consortium name="DOE Joint Genome Institute"/>
            <consortium name="Mycorrhizal Genomics Consortium"/>
            <person name="Kohler A."/>
            <person name="Kuo A."/>
            <person name="Nagy L.G."/>
            <person name="Floudas D."/>
            <person name="Copeland A."/>
            <person name="Barry K.W."/>
            <person name="Cichocki N."/>
            <person name="Veneault-Fourrey C."/>
            <person name="LaButti K."/>
            <person name="Lindquist E.A."/>
            <person name="Lipzen A."/>
            <person name="Lundell T."/>
            <person name="Morin E."/>
            <person name="Murat C."/>
            <person name="Riley R."/>
            <person name="Ohm R."/>
            <person name="Sun H."/>
            <person name="Tunlid A."/>
            <person name="Henrissat B."/>
            <person name="Grigoriev I.V."/>
            <person name="Hibbett D.S."/>
            <person name="Martin F."/>
        </authorList>
    </citation>
    <scope>NUCLEOTIDE SEQUENCE [LARGE SCALE GENOMIC DNA]</scope>
    <source>
        <strain evidence="5">UH-Slu-Lm8-n1</strain>
    </source>
</reference>
<dbReference type="InterPro" id="IPR027417">
    <property type="entry name" value="P-loop_NTPase"/>
</dbReference>
<dbReference type="Gene3D" id="3.40.50.300">
    <property type="entry name" value="P-loop containing nucleotide triphosphate hydrolases"/>
    <property type="match status" value="1"/>
</dbReference>
<feature type="domain" description="NACHT" evidence="3">
    <location>
        <begin position="308"/>
        <end position="460"/>
    </location>
</feature>
<feature type="non-terminal residue" evidence="4">
    <location>
        <position position="570"/>
    </location>
</feature>
<accession>A0A0C9ZVW2</accession>
<feature type="compositionally biased region" description="Basic and acidic residues" evidence="2">
    <location>
        <begin position="1"/>
        <end position="13"/>
    </location>
</feature>
<dbReference type="SUPFAM" id="SSF52540">
    <property type="entry name" value="P-loop containing nucleoside triphosphate hydrolases"/>
    <property type="match status" value="1"/>
</dbReference>
<dbReference type="InParanoid" id="A0A0C9ZVW2"/>
<dbReference type="InterPro" id="IPR056884">
    <property type="entry name" value="NPHP3-like_N"/>
</dbReference>
<dbReference type="HOGENOM" id="CLU_000288_6_0_1"/>
<keyword evidence="1" id="KW-0677">Repeat</keyword>
<keyword evidence="5" id="KW-1185">Reference proteome</keyword>
<dbReference type="InterPro" id="IPR007111">
    <property type="entry name" value="NACHT_NTPase"/>
</dbReference>
<dbReference type="Pfam" id="PF24883">
    <property type="entry name" value="NPHP3_N"/>
    <property type="match status" value="1"/>
</dbReference>
<dbReference type="STRING" id="930992.A0A0C9ZVW2"/>
<evidence type="ECO:0000313" key="5">
    <source>
        <dbReference type="Proteomes" id="UP000054485"/>
    </source>
</evidence>
<feature type="compositionally biased region" description="Polar residues" evidence="2">
    <location>
        <begin position="28"/>
        <end position="51"/>
    </location>
</feature>
<dbReference type="Proteomes" id="UP000054485">
    <property type="component" value="Unassembled WGS sequence"/>
</dbReference>
<organism evidence="4 5">
    <name type="scientific">Suillus luteus UH-Slu-Lm8-n1</name>
    <dbReference type="NCBI Taxonomy" id="930992"/>
    <lineage>
        <taxon>Eukaryota</taxon>
        <taxon>Fungi</taxon>
        <taxon>Dikarya</taxon>
        <taxon>Basidiomycota</taxon>
        <taxon>Agaricomycotina</taxon>
        <taxon>Agaricomycetes</taxon>
        <taxon>Agaricomycetidae</taxon>
        <taxon>Boletales</taxon>
        <taxon>Suillineae</taxon>
        <taxon>Suillaceae</taxon>
        <taxon>Suillus</taxon>
    </lineage>
</organism>